<sequence length="51" mass="5732">MTHLETGLRELHRGEHSLASLLKSCRPGTVRQMRWAEAALKESAAQIMLSE</sequence>
<proteinExistence type="predicted"/>
<name>A0ABW2D977_9ACTN</name>
<dbReference type="EMBL" id="JBHSYS010000002">
    <property type="protein sequence ID" value="MFC6957554.1"/>
    <property type="molecule type" value="Genomic_DNA"/>
</dbReference>
<dbReference type="RefSeq" id="WP_382349334.1">
    <property type="nucleotide sequence ID" value="NZ_JBHMBP010000002.1"/>
</dbReference>
<protein>
    <recommendedName>
        <fullName evidence="3">Transposase</fullName>
    </recommendedName>
</protein>
<comment type="caution">
    <text evidence="1">The sequence shown here is derived from an EMBL/GenBank/DDBJ whole genome shotgun (WGS) entry which is preliminary data.</text>
</comment>
<evidence type="ECO:0000313" key="2">
    <source>
        <dbReference type="Proteomes" id="UP001596470"/>
    </source>
</evidence>
<evidence type="ECO:0008006" key="3">
    <source>
        <dbReference type="Google" id="ProtNLM"/>
    </source>
</evidence>
<reference evidence="2" key="1">
    <citation type="journal article" date="2019" name="Int. J. Syst. Evol. Microbiol.">
        <title>The Global Catalogue of Microorganisms (GCM) 10K type strain sequencing project: providing services to taxonomists for standard genome sequencing and annotation.</title>
        <authorList>
            <consortium name="The Broad Institute Genomics Platform"/>
            <consortium name="The Broad Institute Genome Sequencing Center for Infectious Disease"/>
            <person name="Wu L."/>
            <person name="Ma J."/>
        </authorList>
    </citation>
    <scope>NUCLEOTIDE SEQUENCE [LARGE SCALE GENOMIC DNA]</scope>
    <source>
        <strain evidence="2">KACC 12634</strain>
    </source>
</reference>
<evidence type="ECO:0000313" key="1">
    <source>
        <dbReference type="EMBL" id="MFC6957554.1"/>
    </source>
</evidence>
<accession>A0ABW2D977</accession>
<gene>
    <name evidence="1" type="ORF">ACFQS3_10150</name>
</gene>
<keyword evidence="2" id="KW-1185">Reference proteome</keyword>
<organism evidence="1 2">
    <name type="scientific">Glycomyces mayteni</name>
    <dbReference type="NCBI Taxonomy" id="543887"/>
    <lineage>
        <taxon>Bacteria</taxon>
        <taxon>Bacillati</taxon>
        <taxon>Actinomycetota</taxon>
        <taxon>Actinomycetes</taxon>
        <taxon>Glycomycetales</taxon>
        <taxon>Glycomycetaceae</taxon>
        <taxon>Glycomyces</taxon>
    </lineage>
</organism>
<dbReference type="Proteomes" id="UP001596470">
    <property type="component" value="Unassembled WGS sequence"/>
</dbReference>